<sequence length="250" mass="27833">MFSRINFCVAVLLFVISCTTQKKSPSIISEKLIMAPVQKSTGAYLIQPGNRLLIHNLNWTSRLFPEPDKIQNGQSISQGGYLVQVNEEGNISMPEIGRFRVSGLTRLQLSDSLTSRYKNIIRDPIFEVEITNLQVKVLGACTIQGLVTLDKETQTLGEVLAKAGGIKYNEAGNTIQIIRGDGKEQKIIEYDFQQLGDPGIINLLIYDNDVVYIPPSREGIRSVRLSRKLVILQPILIALNLALLIVNITR</sequence>
<feature type="transmembrane region" description="Helical" evidence="2">
    <location>
        <begin position="230"/>
        <end position="249"/>
    </location>
</feature>
<dbReference type="InterPro" id="IPR049712">
    <property type="entry name" value="Poly_export"/>
</dbReference>
<keyword evidence="1" id="KW-0732">Signal</keyword>
<keyword evidence="5" id="KW-1185">Reference proteome</keyword>
<keyword evidence="2" id="KW-0472">Membrane</keyword>
<feature type="domain" description="Polysaccharide export protein N-terminal" evidence="3">
    <location>
        <begin position="40"/>
        <end position="130"/>
    </location>
</feature>
<dbReference type="OrthoDB" id="937431at2"/>
<reference evidence="4 5" key="1">
    <citation type="submission" date="2019-05" db="EMBL/GenBank/DDBJ databases">
        <title>Dyadobacter AR-3-8 sp. nov., isolated from arctic soil.</title>
        <authorList>
            <person name="Chaudhary D.K."/>
        </authorList>
    </citation>
    <scope>NUCLEOTIDE SEQUENCE [LARGE SCALE GENOMIC DNA]</scope>
    <source>
        <strain evidence="4 5">AR-3-8</strain>
    </source>
</reference>
<evidence type="ECO:0000256" key="1">
    <source>
        <dbReference type="ARBA" id="ARBA00022729"/>
    </source>
</evidence>
<name>A0A4U6DCP2_9BACT</name>
<dbReference type="Pfam" id="PF02563">
    <property type="entry name" value="Poly_export"/>
    <property type="match status" value="1"/>
</dbReference>
<keyword evidence="2" id="KW-0812">Transmembrane</keyword>
<dbReference type="Proteomes" id="UP000304900">
    <property type="component" value="Unassembled WGS sequence"/>
</dbReference>
<dbReference type="AlphaFoldDB" id="A0A4U6DCP2"/>
<dbReference type="PANTHER" id="PTHR33619">
    <property type="entry name" value="POLYSACCHARIDE EXPORT PROTEIN GFCE-RELATED"/>
    <property type="match status" value="1"/>
</dbReference>
<keyword evidence="2" id="KW-1133">Transmembrane helix</keyword>
<evidence type="ECO:0000259" key="3">
    <source>
        <dbReference type="Pfam" id="PF02563"/>
    </source>
</evidence>
<dbReference type="Gene3D" id="3.10.560.10">
    <property type="entry name" value="Outer membrane lipoprotein wza domain like"/>
    <property type="match status" value="1"/>
</dbReference>
<gene>
    <name evidence="4" type="ORF">FDK13_02690</name>
</gene>
<protein>
    <recommendedName>
        <fullName evidence="3">Polysaccharide export protein N-terminal domain-containing protein</fullName>
    </recommendedName>
</protein>
<dbReference type="EMBL" id="SZVO01000001">
    <property type="protein sequence ID" value="TKT94137.1"/>
    <property type="molecule type" value="Genomic_DNA"/>
</dbReference>
<dbReference type="GO" id="GO:0015159">
    <property type="term" value="F:polysaccharide transmembrane transporter activity"/>
    <property type="evidence" value="ECO:0007669"/>
    <property type="project" value="InterPro"/>
</dbReference>
<dbReference type="InterPro" id="IPR003715">
    <property type="entry name" value="Poly_export_N"/>
</dbReference>
<evidence type="ECO:0000313" key="4">
    <source>
        <dbReference type="EMBL" id="TKT94137.1"/>
    </source>
</evidence>
<evidence type="ECO:0000256" key="2">
    <source>
        <dbReference type="SAM" id="Phobius"/>
    </source>
</evidence>
<dbReference type="PANTHER" id="PTHR33619:SF3">
    <property type="entry name" value="POLYSACCHARIDE EXPORT PROTEIN GFCE-RELATED"/>
    <property type="match status" value="1"/>
</dbReference>
<proteinExistence type="predicted"/>
<evidence type="ECO:0000313" key="5">
    <source>
        <dbReference type="Proteomes" id="UP000304900"/>
    </source>
</evidence>
<accession>A0A4U6DCP2</accession>
<dbReference type="PROSITE" id="PS51257">
    <property type="entry name" value="PROKAR_LIPOPROTEIN"/>
    <property type="match status" value="1"/>
</dbReference>
<comment type="caution">
    <text evidence="4">The sequence shown here is derived from an EMBL/GenBank/DDBJ whole genome shotgun (WGS) entry which is preliminary data.</text>
</comment>
<dbReference type="Gene3D" id="3.30.1950.10">
    <property type="entry name" value="wza like domain"/>
    <property type="match status" value="1"/>
</dbReference>
<organism evidence="4 5">
    <name type="scientific">Dyadobacter frigoris</name>
    <dbReference type="NCBI Taxonomy" id="2576211"/>
    <lineage>
        <taxon>Bacteria</taxon>
        <taxon>Pseudomonadati</taxon>
        <taxon>Bacteroidota</taxon>
        <taxon>Cytophagia</taxon>
        <taxon>Cytophagales</taxon>
        <taxon>Spirosomataceae</taxon>
        <taxon>Dyadobacter</taxon>
    </lineage>
</organism>